<name>A0ABM6JGH6_9GAMM</name>
<evidence type="ECO:0000313" key="1">
    <source>
        <dbReference type="EMBL" id="ARD21297.1"/>
    </source>
</evidence>
<accession>A0ABM6JGH6</accession>
<sequence length="220" mass="24950">MSKVFIIGLPRTGTTSVSVALLDYGFKVAHIGLTKRAFEVADVVSDVPCFCDYPQLDKLFPDAKFVYIDRPLDKWVSSIQMLLTKMKPNLLEKTGTFHPILKRSFKQTFGDINADNLLDEARLKACYLRHQQGVFNYFAQRDDLLTITLSEPDSLTQLLRFIGVSENRINASLNHSFPVLNVGTHVASWGEHKHPNKVNTNLAGPEHRKFFDYKKLGLSH</sequence>
<gene>
    <name evidence="1" type="ORF">SJ2017_0966</name>
</gene>
<dbReference type="EMBL" id="CP020472">
    <property type="protein sequence ID" value="ARD21297.1"/>
    <property type="molecule type" value="Genomic_DNA"/>
</dbReference>
<protein>
    <recommendedName>
        <fullName evidence="3">Sulfotransferase family protein</fullName>
    </recommendedName>
</protein>
<dbReference type="Pfam" id="PF17784">
    <property type="entry name" value="Sulfotransfer_4"/>
    <property type="match status" value="2"/>
</dbReference>
<dbReference type="Proteomes" id="UP000191820">
    <property type="component" value="Chromosome"/>
</dbReference>
<dbReference type="PANTHER" id="PTHR36978:SF4">
    <property type="entry name" value="P-LOOP CONTAINING NUCLEOSIDE TRIPHOSPHATE HYDROLASE PROTEIN"/>
    <property type="match status" value="1"/>
</dbReference>
<dbReference type="PANTHER" id="PTHR36978">
    <property type="entry name" value="P-LOOP CONTAINING NUCLEOTIDE TRIPHOSPHATE HYDROLASE"/>
    <property type="match status" value="1"/>
</dbReference>
<organism evidence="1 2">
    <name type="scientific">Shewanella japonica</name>
    <dbReference type="NCBI Taxonomy" id="93973"/>
    <lineage>
        <taxon>Bacteria</taxon>
        <taxon>Pseudomonadati</taxon>
        <taxon>Pseudomonadota</taxon>
        <taxon>Gammaproteobacteria</taxon>
        <taxon>Alteromonadales</taxon>
        <taxon>Shewanellaceae</taxon>
        <taxon>Shewanella</taxon>
    </lineage>
</organism>
<evidence type="ECO:0000313" key="2">
    <source>
        <dbReference type="Proteomes" id="UP000191820"/>
    </source>
</evidence>
<keyword evidence="2" id="KW-1185">Reference proteome</keyword>
<reference evidence="1 2" key="1">
    <citation type="submission" date="2017-03" db="EMBL/GenBank/DDBJ databases">
        <title>Genome sequencing of Shewanella japonica KCTC 22435.</title>
        <authorList>
            <person name="Kim K.M."/>
        </authorList>
    </citation>
    <scope>NUCLEOTIDE SEQUENCE [LARGE SCALE GENOMIC DNA]</scope>
    <source>
        <strain evidence="1 2">KCTC 22435</strain>
    </source>
</reference>
<proteinExistence type="predicted"/>
<dbReference type="SUPFAM" id="SSF52540">
    <property type="entry name" value="P-loop containing nucleoside triphosphate hydrolases"/>
    <property type="match status" value="1"/>
</dbReference>
<dbReference type="Gene3D" id="3.40.50.300">
    <property type="entry name" value="P-loop containing nucleotide triphosphate hydrolases"/>
    <property type="match status" value="1"/>
</dbReference>
<evidence type="ECO:0008006" key="3">
    <source>
        <dbReference type="Google" id="ProtNLM"/>
    </source>
</evidence>
<dbReference type="InterPro" id="IPR027417">
    <property type="entry name" value="P-loop_NTPase"/>
</dbReference>
<dbReference type="InterPro" id="IPR040632">
    <property type="entry name" value="Sulfotransfer_4"/>
</dbReference>
<dbReference type="RefSeq" id="WP_080915067.1">
    <property type="nucleotide sequence ID" value="NZ_CP020472.1"/>
</dbReference>